<dbReference type="OrthoDB" id="5292475at2"/>
<evidence type="ECO:0000313" key="7">
    <source>
        <dbReference type="EMBL" id="RUO57996.1"/>
    </source>
</evidence>
<dbReference type="SMART" id="SM00382">
    <property type="entry name" value="AAA"/>
    <property type="match status" value="1"/>
</dbReference>
<dbReference type="RefSeq" id="WP_126760476.1">
    <property type="nucleotide sequence ID" value="NZ_PIPZ01000006.1"/>
</dbReference>
<sequence length="246" mass="27341">MLELSNISYPRRLQSVSYRAPAGRLVGVIGANGSGKSTLLSILAGGLKKAKGAALWHSHDLFRWSPSEQRQQLAYLSQKNEFHEPVRVSDLLMTSQVNLEESSQTLTAWRERSIDDFHLQTLMNRSITELSGGEQRRVMLACVNAMNRPLILADEPIASLDLNYQLLVMDWLKAMSGQGKLVLVALHDLALAAQYCDELMLLHEGQLLASGEPNQVLSDTNLALAYKVSVDWLCNRNGVAMLARRL</sequence>
<reference evidence="8" key="1">
    <citation type="journal article" date="2018" name="Front. Microbiol.">
        <title>Genome-Based Analysis Reveals the Taxonomy and Diversity of the Family Idiomarinaceae.</title>
        <authorList>
            <person name="Liu Y."/>
            <person name="Lai Q."/>
            <person name="Shao Z."/>
        </authorList>
    </citation>
    <scope>NUCLEOTIDE SEQUENCE [LARGE SCALE GENOMIC DNA]</scope>
    <source>
        <strain evidence="8">PIM1</strain>
    </source>
</reference>
<evidence type="ECO:0000256" key="4">
    <source>
        <dbReference type="ARBA" id="ARBA00022967"/>
    </source>
</evidence>
<dbReference type="GO" id="GO:0016887">
    <property type="term" value="F:ATP hydrolysis activity"/>
    <property type="evidence" value="ECO:0007669"/>
    <property type="project" value="InterPro"/>
</dbReference>
<feature type="domain" description="ABC transporter" evidence="6">
    <location>
        <begin position="2"/>
        <end position="229"/>
    </location>
</feature>
<gene>
    <name evidence="7" type="ORF">CWI76_11440</name>
</gene>
<comment type="function">
    <text evidence="5">Part of the ABC transporter complex HmuTUV involved in hemin import. Responsible for energy coupling to the transport system.</text>
</comment>
<dbReference type="Proteomes" id="UP000288127">
    <property type="component" value="Unassembled WGS sequence"/>
</dbReference>
<keyword evidence="3 7" id="KW-0067">ATP-binding</keyword>
<evidence type="ECO:0000256" key="5">
    <source>
        <dbReference type="ARBA" id="ARBA00037066"/>
    </source>
</evidence>
<evidence type="ECO:0000313" key="8">
    <source>
        <dbReference type="Proteomes" id="UP000288127"/>
    </source>
</evidence>
<keyword evidence="4" id="KW-1278">Translocase</keyword>
<keyword evidence="1" id="KW-0813">Transport</keyword>
<dbReference type="SUPFAM" id="SSF52540">
    <property type="entry name" value="P-loop containing nucleoside triphosphate hydrolases"/>
    <property type="match status" value="1"/>
</dbReference>
<dbReference type="Pfam" id="PF00005">
    <property type="entry name" value="ABC_tran"/>
    <property type="match status" value="1"/>
</dbReference>
<organism evidence="7 8">
    <name type="scientific">Pseudidiomarina marina</name>
    <dbReference type="NCBI Taxonomy" id="502366"/>
    <lineage>
        <taxon>Bacteria</taxon>
        <taxon>Pseudomonadati</taxon>
        <taxon>Pseudomonadota</taxon>
        <taxon>Gammaproteobacteria</taxon>
        <taxon>Alteromonadales</taxon>
        <taxon>Idiomarinaceae</taxon>
        <taxon>Pseudidiomarina</taxon>
    </lineage>
</organism>
<keyword evidence="2" id="KW-0547">Nucleotide-binding</keyword>
<evidence type="ECO:0000256" key="1">
    <source>
        <dbReference type="ARBA" id="ARBA00022448"/>
    </source>
</evidence>
<dbReference type="EMBL" id="PIPZ01000006">
    <property type="protein sequence ID" value="RUO57996.1"/>
    <property type="molecule type" value="Genomic_DNA"/>
</dbReference>
<proteinExistence type="predicted"/>
<dbReference type="PROSITE" id="PS50893">
    <property type="entry name" value="ABC_TRANSPORTER_2"/>
    <property type="match status" value="1"/>
</dbReference>
<dbReference type="CDD" id="cd03214">
    <property type="entry name" value="ABC_Iron-Siderophores_B12_Hemin"/>
    <property type="match status" value="1"/>
</dbReference>
<keyword evidence="8" id="KW-1185">Reference proteome</keyword>
<dbReference type="PANTHER" id="PTHR42794:SF1">
    <property type="entry name" value="HEMIN IMPORT ATP-BINDING PROTEIN HMUV"/>
    <property type="match status" value="1"/>
</dbReference>
<comment type="caution">
    <text evidence="7">The sequence shown here is derived from an EMBL/GenBank/DDBJ whole genome shotgun (WGS) entry which is preliminary data.</text>
</comment>
<dbReference type="AlphaFoldDB" id="A0A432YAV5"/>
<evidence type="ECO:0000259" key="6">
    <source>
        <dbReference type="PROSITE" id="PS50893"/>
    </source>
</evidence>
<dbReference type="Gene3D" id="3.40.50.300">
    <property type="entry name" value="P-loop containing nucleotide triphosphate hydrolases"/>
    <property type="match status" value="1"/>
</dbReference>
<accession>A0A432YAV5</accession>
<dbReference type="InterPro" id="IPR003593">
    <property type="entry name" value="AAA+_ATPase"/>
</dbReference>
<dbReference type="PANTHER" id="PTHR42794">
    <property type="entry name" value="HEMIN IMPORT ATP-BINDING PROTEIN HMUV"/>
    <property type="match status" value="1"/>
</dbReference>
<evidence type="ECO:0000256" key="2">
    <source>
        <dbReference type="ARBA" id="ARBA00022741"/>
    </source>
</evidence>
<dbReference type="InterPro" id="IPR027417">
    <property type="entry name" value="P-loop_NTPase"/>
</dbReference>
<dbReference type="GO" id="GO:0005524">
    <property type="term" value="F:ATP binding"/>
    <property type="evidence" value="ECO:0007669"/>
    <property type="project" value="UniProtKB-KW"/>
</dbReference>
<protein>
    <submittedName>
        <fullName evidence="7">ABC transporter ATP-binding protein</fullName>
    </submittedName>
</protein>
<evidence type="ECO:0000256" key="3">
    <source>
        <dbReference type="ARBA" id="ARBA00022840"/>
    </source>
</evidence>
<name>A0A432YAV5_9GAMM</name>
<dbReference type="InterPro" id="IPR003439">
    <property type="entry name" value="ABC_transporter-like_ATP-bd"/>
</dbReference>